<dbReference type="PROSITE" id="PS50820">
    <property type="entry name" value="LCCL"/>
    <property type="match status" value="2"/>
</dbReference>
<dbReference type="RefSeq" id="WP_145375079.1">
    <property type="nucleotide sequence ID" value="NZ_CP036276.1"/>
</dbReference>
<dbReference type="Proteomes" id="UP000319383">
    <property type="component" value="Chromosome"/>
</dbReference>
<dbReference type="SUPFAM" id="SSF69848">
    <property type="entry name" value="LCCL domain"/>
    <property type="match status" value="2"/>
</dbReference>
<dbReference type="KEGG" id="sdyn:Mal52_15240"/>
<name>A0A517ZKV3_9PLAN</name>
<gene>
    <name evidence="2" type="ORF">Mal52_15240</name>
</gene>
<dbReference type="Gene3D" id="2.170.130.20">
    <property type="entry name" value="LCCL-like domain"/>
    <property type="match status" value="2"/>
</dbReference>
<evidence type="ECO:0000313" key="3">
    <source>
        <dbReference type="Proteomes" id="UP000319383"/>
    </source>
</evidence>
<reference evidence="2 3" key="1">
    <citation type="submission" date="2019-02" db="EMBL/GenBank/DDBJ databases">
        <title>Deep-cultivation of Planctomycetes and their phenomic and genomic characterization uncovers novel biology.</title>
        <authorList>
            <person name="Wiegand S."/>
            <person name="Jogler M."/>
            <person name="Boedeker C."/>
            <person name="Pinto D."/>
            <person name="Vollmers J."/>
            <person name="Rivas-Marin E."/>
            <person name="Kohn T."/>
            <person name="Peeters S.H."/>
            <person name="Heuer A."/>
            <person name="Rast P."/>
            <person name="Oberbeckmann S."/>
            <person name="Bunk B."/>
            <person name="Jeske O."/>
            <person name="Meyerdierks A."/>
            <person name="Storesund J.E."/>
            <person name="Kallscheuer N."/>
            <person name="Luecker S."/>
            <person name="Lage O.M."/>
            <person name="Pohl T."/>
            <person name="Merkel B.J."/>
            <person name="Hornburger P."/>
            <person name="Mueller R.-W."/>
            <person name="Bruemmer F."/>
            <person name="Labrenz M."/>
            <person name="Spormann A.M."/>
            <person name="Op den Camp H."/>
            <person name="Overmann J."/>
            <person name="Amann R."/>
            <person name="Jetten M.S.M."/>
            <person name="Mascher T."/>
            <person name="Medema M.H."/>
            <person name="Devos D.P."/>
            <person name="Kaster A.-K."/>
            <person name="Ovreas L."/>
            <person name="Rohde M."/>
            <person name="Galperin M.Y."/>
            <person name="Jogler C."/>
        </authorList>
    </citation>
    <scope>NUCLEOTIDE SEQUENCE [LARGE SCALE GENOMIC DNA]</scope>
    <source>
        <strain evidence="2 3">Mal52</strain>
    </source>
</reference>
<proteinExistence type="predicted"/>
<evidence type="ECO:0000259" key="1">
    <source>
        <dbReference type="PROSITE" id="PS50820"/>
    </source>
</evidence>
<feature type="domain" description="LCCL" evidence="1">
    <location>
        <begin position="82"/>
        <end position="152"/>
    </location>
</feature>
<dbReference type="PANTHER" id="PTHR31331">
    <property type="entry name" value="LCCL DOMAIN PROTEIN (AFU_ORTHOLOGUE AFUA_5G08630)"/>
    <property type="match status" value="1"/>
</dbReference>
<protein>
    <submittedName>
        <fullName evidence="2">LCCL domain protein</fullName>
    </submittedName>
</protein>
<dbReference type="Pfam" id="PF03815">
    <property type="entry name" value="LCCL"/>
    <property type="match status" value="2"/>
</dbReference>
<dbReference type="AlphaFoldDB" id="A0A517ZKV3"/>
<organism evidence="2 3">
    <name type="scientific">Symmachiella dynata</name>
    <dbReference type="NCBI Taxonomy" id="2527995"/>
    <lineage>
        <taxon>Bacteria</taxon>
        <taxon>Pseudomonadati</taxon>
        <taxon>Planctomycetota</taxon>
        <taxon>Planctomycetia</taxon>
        <taxon>Planctomycetales</taxon>
        <taxon>Planctomycetaceae</taxon>
        <taxon>Symmachiella</taxon>
    </lineage>
</organism>
<dbReference type="InterPro" id="IPR036609">
    <property type="entry name" value="LCCL_sf"/>
</dbReference>
<sequence length="288" mass="31458">MSMTIARLPHAGLVKRRTKFGRVFTLSFAGLLLGLGSAVAYSAETGNDSRVLPEIKWDTTLNKFQFDADKFIGQRLTVKCPPAAVDQSFSGVYGTDFYPSDTSICIAALHAGMITKEGGTVTIQLNPGKPKYAGSKRNGVETDSLPETRRSMSFVDGPGSDETNKIHLAHIPRIDWDTKFTRSGFAYRRLVGQRFSFRCPPAPSNLRPRIVYGTDTYDFSSMICRAALHAGKITTQGGIVTVEIGPGVPKFVGSIRNGIETNSKGGTDRTLTFIDHAKMKKREQSANK</sequence>
<dbReference type="InterPro" id="IPR004043">
    <property type="entry name" value="LCCL"/>
</dbReference>
<dbReference type="SMART" id="SM00603">
    <property type="entry name" value="LCCL"/>
    <property type="match status" value="2"/>
</dbReference>
<dbReference type="InterPro" id="IPR051957">
    <property type="entry name" value="CRISP-LCCL_domain"/>
</dbReference>
<evidence type="ECO:0000313" key="2">
    <source>
        <dbReference type="EMBL" id="QDU43053.1"/>
    </source>
</evidence>
<accession>A0A517ZKV3</accession>
<dbReference type="EMBL" id="CP036276">
    <property type="protein sequence ID" value="QDU43053.1"/>
    <property type="molecule type" value="Genomic_DNA"/>
</dbReference>
<feature type="domain" description="LCCL" evidence="1">
    <location>
        <begin position="201"/>
        <end position="261"/>
    </location>
</feature>
<dbReference type="PANTHER" id="PTHR31331:SF1">
    <property type="entry name" value="CYSTEINE RICH SECRETORY PROTEIN LCCL DOMAIN CONTAINING 2"/>
    <property type="match status" value="1"/>
</dbReference>
<keyword evidence="3" id="KW-1185">Reference proteome</keyword>